<name>A0ABS2HJ19_9VIBR</name>
<feature type="transmembrane region" description="Helical" evidence="6">
    <location>
        <begin position="88"/>
        <end position="111"/>
    </location>
</feature>
<dbReference type="RefSeq" id="WP_205157474.1">
    <property type="nucleotide sequence ID" value="NZ_JAFEUM010000002.1"/>
</dbReference>
<keyword evidence="2" id="KW-1003">Cell membrane</keyword>
<keyword evidence="4 6" id="KW-1133">Transmembrane helix</keyword>
<keyword evidence="3 6" id="KW-0812">Transmembrane</keyword>
<evidence type="ECO:0000256" key="3">
    <source>
        <dbReference type="ARBA" id="ARBA00022692"/>
    </source>
</evidence>
<sequence length="119" mass="12867">MNILLRYITSAALIVLCLFIGNTLQQVLHLAVPGSVIGLLLLFGLLVSGAVKPVWVEKSASLLIKYMILLFVPVSVGVMVHLDTLADNFWMIIISTVGGSLIVLVVMALLLERILVGKK</sequence>
<dbReference type="PANTHER" id="PTHR33931:SF5">
    <property type="entry name" value="UPF0299 MEMBRANE PROTEIN YOHJ"/>
    <property type="match status" value="1"/>
</dbReference>
<dbReference type="Pfam" id="PF03788">
    <property type="entry name" value="LrgA"/>
    <property type="match status" value="1"/>
</dbReference>
<gene>
    <name evidence="7" type="ORF">JQC93_05450</name>
</gene>
<keyword evidence="8" id="KW-1185">Reference proteome</keyword>
<dbReference type="EMBL" id="JAFEUM010000002">
    <property type="protein sequence ID" value="MBM7035847.1"/>
    <property type="molecule type" value="Genomic_DNA"/>
</dbReference>
<organism evidence="7 8">
    <name type="scientific">Vibrio ulleungensis</name>
    <dbReference type="NCBI Taxonomy" id="2807619"/>
    <lineage>
        <taxon>Bacteria</taxon>
        <taxon>Pseudomonadati</taxon>
        <taxon>Pseudomonadota</taxon>
        <taxon>Gammaproteobacteria</taxon>
        <taxon>Vibrionales</taxon>
        <taxon>Vibrionaceae</taxon>
        <taxon>Vibrio</taxon>
    </lineage>
</organism>
<dbReference type="PANTHER" id="PTHR33931">
    <property type="entry name" value="HOLIN-LIKE PROTEIN CIDA-RELATED"/>
    <property type="match status" value="1"/>
</dbReference>
<feature type="transmembrane region" description="Helical" evidence="6">
    <location>
        <begin position="63"/>
        <end position="82"/>
    </location>
</feature>
<feature type="transmembrane region" description="Helical" evidence="6">
    <location>
        <begin position="30"/>
        <end position="51"/>
    </location>
</feature>
<comment type="caution">
    <text evidence="7">The sequence shown here is derived from an EMBL/GenBank/DDBJ whole genome shotgun (WGS) entry which is preliminary data.</text>
</comment>
<reference evidence="7 8" key="1">
    <citation type="submission" date="2021-02" db="EMBL/GenBank/DDBJ databases">
        <authorList>
            <person name="Park J.-S."/>
        </authorList>
    </citation>
    <scope>NUCLEOTIDE SEQUENCE [LARGE SCALE GENOMIC DNA]</scope>
    <source>
        <strain evidence="7 8">188UL20-2</strain>
    </source>
</reference>
<accession>A0ABS2HJ19</accession>
<evidence type="ECO:0000256" key="2">
    <source>
        <dbReference type="ARBA" id="ARBA00022475"/>
    </source>
</evidence>
<keyword evidence="5 6" id="KW-0472">Membrane</keyword>
<evidence type="ECO:0000313" key="7">
    <source>
        <dbReference type="EMBL" id="MBM7035847.1"/>
    </source>
</evidence>
<dbReference type="InterPro" id="IPR005538">
    <property type="entry name" value="LrgA/CidA"/>
</dbReference>
<evidence type="ECO:0000256" key="1">
    <source>
        <dbReference type="ARBA" id="ARBA00004651"/>
    </source>
</evidence>
<feature type="transmembrane region" description="Helical" evidence="6">
    <location>
        <begin position="7"/>
        <end position="24"/>
    </location>
</feature>
<evidence type="ECO:0000256" key="5">
    <source>
        <dbReference type="ARBA" id="ARBA00023136"/>
    </source>
</evidence>
<comment type="subcellular location">
    <subcellularLocation>
        <location evidence="1">Cell membrane</location>
        <topology evidence="1">Multi-pass membrane protein</topology>
    </subcellularLocation>
</comment>
<evidence type="ECO:0000256" key="4">
    <source>
        <dbReference type="ARBA" id="ARBA00022989"/>
    </source>
</evidence>
<evidence type="ECO:0000313" key="8">
    <source>
        <dbReference type="Proteomes" id="UP000809621"/>
    </source>
</evidence>
<dbReference type="Proteomes" id="UP000809621">
    <property type="component" value="Unassembled WGS sequence"/>
</dbReference>
<evidence type="ECO:0000256" key="6">
    <source>
        <dbReference type="SAM" id="Phobius"/>
    </source>
</evidence>
<proteinExistence type="predicted"/>
<protein>
    <submittedName>
        <fullName evidence="7">CidA/LrgA family protein</fullName>
    </submittedName>
</protein>